<name>A0A2S4WGX4_9BASI</name>
<gene>
    <name evidence="1" type="ORF">PSHT_02902</name>
</gene>
<dbReference type="VEuPathDB" id="FungiDB:PSHT_02902"/>
<dbReference type="EMBL" id="PKSM01000026">
    <property type="protein sequence ID" value="POW20989.1"/>
    <property type="molecule type" value="Genomic_DNA"/>
</dbReference>
<organism evidence="1 2">
    <name type="scientific">Puccinia striiformis</name>
    <dbReference type="NCBI Taxonomy" id="27350"/>
    <lineage>
        <taxon>Eukaryota</taxon>
        <taxon>Fungi</taxon>
        <taxon>Dikarya</taxon>
        <taxon>Basidiomycota</taxon>
        <taxon>Pucciniomycotina</taxon>
        <taxon>Pucciniomycetes</taxon>
        <taxon>Pucciniales</taxon>
        <taxon>Pucciniaceae</taxon>
        <taxon>Puccinia</taxon>
    </lineage>
</organism>
<reference evidence="2" key="3">
    <citation type="journal article" date="2018" name="Mol. Plant Microbe Interact.">
        <title>Genome sequence resources for the wheat stripe rust pathogen (Puccinia striiformis f. sp. tritici) and the barley stripe rust pathogen (Puccinia striiformis f. sp. hordei).</title>
        <authorList>
            <person name="Xia C."/>
            <person name="Wang M."/>
            <person name="Yin C."/>
            <person name="Cornejo O.E."/>
            <person name="Hulbert S.H."/>
            <person name="Chen X."/>
        </authorList>
    </citation>
    <scope>NUCLEOTIDE SEQUENCE [LARGE SCALE GENOMIC DNA]</scope>
    <source>
        <strain evidence="2">93TX-2</strain>
    </source>
</reference>
<accession>A0A2S4WGX4</accession>
<sequence>MPWIAFVVTLQVKLARLSQLPSNKLCGRITAPKHHKSSPNSTLHRVPTLSLRRNISVPLCCLLPTHP</sequence>
<dbReference type="Proteomes" id="UP000238274">
    <property type="component" value="Unassembled WGS sequence"/>
</dbReference>
<keyword evidence="2" id="KW-1185">Reference proteome</keyword>
<comment type="caution">
    <text evidence="1">The sequence shown here is derived from an EMBL/GenBank/DDBJ whole genome shotgun (WGS) entry which is preliminary data.</text>
</comment>
<evidence type="ECO:0000313" key="2">
    <source>
        <dbReference type="Proteomes" id="UP000238274"/>
    </source>
</evidence>
<proteinExistence type="predicted"/>
<reference evidence="2" key="2">
    <citation type="journal article" date="2018" name="BMC Genomics">
        <title>Genomic insights into host adaptation between the wheat stripe rust pathogen (Puccinia striiformis f. sp. tritici) and the barley stripe rust pathogen (Puccinia striiformis f. sp. hordei).</title>
        <authorList>
            <person name="Xia C."/>
            <person name="Wang M."/>
            <person name="Yin C."/>
            <person name="Cornejo O.E."/>
            <person name="Hulbert S.H."/>
            <person name="Chen X."/>
        </authorList>
    </citation>
    <scope>NUCLEOTIDE SEQUENCE [LARGE SCALE GENOMIC DNA]</scope>
    <source>
        <strain evidence="2">93TX-2</strain>
    </source>
</reference>
<dbReference type="AlphaFoldDB" id="A0A2S4WGX4"/>
<reference evidence="1 2" key="1">
    <citation type="submission" date="2017-12" db="EMBL/GenBank/DDBJ databases">
        <title>Gene loss provides genomic basis for host adaptation in cereal stripe rust fungi.</title>
        <authorList>
            <person name="Xia C."/>
        </authorList>
    </citation>
    <scope>NUCLEOTIDE SEQUENCE [LARGE SCALE GENOMIC DNA]</scope>
    <source>
        <strain evidence="1 2">93TX-2</strain>
    </source>
</reference>
<protein>
    <submittedName>
        <fullName evidence="1">Uncharacterized protein</fullName>
    </submittedName>
</protein>
<evidence type="ECO:0000313" key="1">
    <source>
        <dbReference type="EMBL" id="POW20989.1"/>
    </source>
</evidence>